<organism evidence="1 2">
    <name type="scientific">Flavobacterium muglaense</name>
    <dbReference type="NCBI Taxonomy" id="2764716"/>
    <lineage>
        <taxon>Bacteria</taxon>
        <taxon>Pseudomonadati</taxon>
        <taxon>Bacteroidota</taxon>
        <taxon>Flavobacteriia</taxon>
        <taxon>Flavobacteriales</taxon>
        <taxon>Flavobacteriaceae</taxon>
        <taxon>Flavobacterium</taxon>
    </lineage>
</organism>
<name>A0A923N074_9FLAO</name>
<dbReference type="RefSeq" id="WP_187017018.1">
    <property type="nucleotide sequence ID" value="NZ_JACRUK010000003.1"/>
</dbReference>
<proteinExistence type="predicted"/>
<protein>
    <recommendedName>
        <fullName evidence="3">Restriction endonuclease</fullName>
    </recommendedName>
</protein>
<comment type="caution">
    <text evidence="1">The sequence shown here is derived from an EMBL/GenBank/DDBJ whole genome shotgun (WGS) entry which is preliminary data.</text>
</comment>
<dbReference type="Proteomes" id="UP000641454">
    <property type="component" value="Unassembled WGS sequence"/>
</dbReference>
<gene>
    <name evidence="1" type="ORF">H8R25_02580</name>
</gene>
<accession>A0A923N074</accession>
<keyword evidence="2" id="KW-1185">Reference proteome</keyword>
<dbReference type="EMBL" id="JACRUL010000003">
    <property type="protein sequence ID" value="MBC5843323.1"/>
    <property type="molecule type" value="Genomic_DNA"/>
</dbReference>
<evidence type="ECO:0008006" key="3">
    <source>
        <dbReference type="Google" id="ProtNLM"/>
    </source>
</evidence>
<sequence>MTLINNNQYDNYLLQILKKKKFQVSKELCDLLSEKFNVTNVYSRQIIKRVVAKGLVKSSSPMTFGKGQFVYFLPGQKLTKDVIKEIAKIYRPPLYRLIESLDINDGIISYYEALKITASPLIRTGAKIDLLDDLIEVLKNGDFVYLAKDANDVKYILLQTVKETEEKLIKTHFSKLLIDSLFVKDIIDWLAKSNLITSLNNRFRNKITPSLGAVHNNLLWDAFGYTKATGLNPVTANGAKTIEKQTLVVVDILLSRDYNQIDLDGFLSRIQINLNSVTTGTRKIIPIVIYRSCSSYILSTLRSLGFLCYDIGSIYGSNIFSILENVSKLQLNKKFLENEDFEKTIEDTLKTIKDSGQEVQLGALKGTLFEVMMYQVLKHQYPSADINPNVYHSKTFTNKDTQKVEKERYEYDYVIRSSNPKEIIVIELKGYHSAHQIPLGKYDTKYTLKWFFNRTLPFIKDKYQVDIDNGYAFKAVYITSSMFEPEAIAHLIELNKGTFKPKRLDVFYDREKLLELIEENDFKSLKDIIDKYYL</sequence>
<evidence type="ECO:0000313" key="1">
    <source>
        <dbReference type="EMBL" id="MBC5843323.1"/>
    </source>
</evidence>
<evidence type="ECO:0000313" key="2">
    <source>
        <dbReference type="Proteomes" id="UP000641454"/>
    </source>
</evidence>
<dbReference type="AlphaFoldDB" id="A0A923N074"/>
<reference evidence="1 2" key="1">
    <citation type="submission" date="2020-08" db="EMBL/GenBank/DDBJ databases">
        <title>Description of novel Flavobacterium F-392 isolate.</title>
        <authorList>
            <person name="Saticioglu I.B."/>
            <person name="Duman M."/>
            <person name="Altun S."/>
        </authorList>
    </citation>
    <scope>NUCLEOTIDE SEQUENCE [LARGE SCALE GENOMIC DNA]</scope>
    <source>
        <strain evidence="1 2">F-392</strain>
    </source>
</reference>